<dbReference type="InterPro" id="IPR010852">
    <property type="entry name" value="ABATE"/>
</dbReference>
<feature type="domain" description="Zinc finger CGNR" evidence="1">
    <location>
        <begin position="73"/>
        <end position="116"/>
    </location>
</feature>
<dbReference type="InterPro" id="IPR021005">
    <property type="entry name" value="Znf_CGNR"/>
</dbReference>
<dbReference type="Pfam" id="PF07336">
    <property type="entry name" value="ABATE"/>
    <property type="match status" value="1"/>
</dbReference>
<proteinExistence type="predicted"/>
<accession>A0A7X0U387</accession>
<comment type="caution">
    <text evidence="2">The sequence shown here is derived from an EMBL/GenBank/DDBJ whole genome shotgun (WGS) entry which is preliminary data.</text>
</comment>
<dbReference type="PANTHER" id="PTHR35525:SF3">
    <property type="entry name" value="BLL6575 PROTEIN"/>
    <property type="match status" value="1"/>
</dbReference>
<dbReference type="InterPro" id="IPR023286">
    <property type="entry name" value="ABATE_dom_sf"/>
</dbReference>
<protein>
    <submittedName>
        <fullName evidence="2">Putative RNA-binding Zn ribbon-like protein</fullName>
    </submittedName>
</protein>
<evidence type="ECO:0000259" key="1">
    <source>
        <dbReference type="Pfam" id="PF11706"/>
    </source>
</evidence>
<evidence type="ECO:0000313" key="2">
    <source>
        <dbReference type="EMBL" id="MBB6553215.1"/>
    </source>
</evidence>
<dbReference type="Proteomes" id="UP000565579">
    <property type="component" value="Unassembled WGS sequence"/>
</dbReference>
<reference evidence="2 3" key="1">
    <citation type="submission" date="2020-08" db="EMBL/GenBank/DDBJ databases">
        <title>Sequencing the genomes of 1000 actinobacteria strains.</title>
        <authorList>
            <person name="Klenk H.-P."/>
        </authorList>
    </citation>
    <scope>NUCLEOTIDE SEQUENCE [LARGE SCALE GENOMIC DNA]</scope>
    <source>
        <strain evidence="2 3">DSM 43768</strain>
    </source>
</reference>
<gene>
    <name evidence="2" type="ORF">HD593_008010</name>
</gene>
<dbReference type="AlphaFoldDB" id="A0A7X0U387"/>
<name>A0A7X0U387_9ACTN</name>
<organism evidence="2 3">
    <name type="scientific">Nonomuraea rubra</name>
    <dbReference type="NCBI Taxonomy" id="46180"/>
    <lineage>
        <taxon>Bacteria</taxon>
        <taxon>Bacillati</taxon>
        <taxon>Actinomycetota</taxon>
        <taxon>Actinomycetes</taxon>
        <taxon>Streptosporangiales</taxon>
        <taxon>Streptosporangiaceae</taxon>
        <taxon>Nonomuraea</taxon>
    </lineage>
</organism>
<evidence type="ECO:0000313" key="3">
    <source>
        <dbReference type="Proteomes" id="UP000565579"/>
    </source>
</evidence>
<sequence>MRLGHDMVHALVPRDLGQIRRVHDAFHRVFTAPDQATAVRTVNAMLSQTRVTARLTEHDGHPLHLLAQGEAKRLSTCSASDCNRGFVDESRNRSRVYCDGRTRGNRTHVAAYHARRRA</sequence>
<dbReference type="PANTHER" id="PTHR35525">
    <property type="entry name" value="BLL6575 PROTEIN"/>
    <property type="match status" value="1"/>
</dbReference>
<dbReference type="EMBL" id="JACHMI010000001">
    <property type="protein sequence ID" value="MBB6553215.1"/>
    <property type="molecule type" value="Genomic_DNA"/>
</dbReference>
<keyword evidence="3" id="KW-1185">Reference proteome</keyword>
<dbReference type="Gene3D" id="1.10.3300.10">
    <property type="entry name" value="Jann2411-like domain"/>
    <property type="match status" value="2"/>
</dbReference>
<dbReference type="RefSeq" id="WP_185107279.1">
    <property type="nucleotide sequence ID" value="NZ_BAAAXY010000067.1"/>
</dbReference>
<dbReference type="SUPFAM" id="SSF160904">
    <property type="entry name" value="Jann2411-like"/>
    <property type="match status" value="1"/>
</dbReference>
<dbReference type="Pfam" id="PF11706">
    <property type="entry name" value="zf-CGNR"/>
    <property type="match status" value="1"/>
</dbReference>